<gene>
    <name evidence="2" type="ORF">EVAR_11666_1</name>
</gene>
<dbReference type="EMBL" id="BGZK01000127">
    <property type="protein sequence ID" value="GBP21271.1"/>
    <property type="molecule type" value="Genomic_DNA"/>
</dbReference>
<feature type="region of interest" description="Disordered" evidence="1">
    <location>
        <begin position="119"/>
        <end position="175"/>
    </location>
</feature>
<name>A0A4C1U4N2_EUMVA</name>
<protein>
    <submittedName>
        <fullName evidence="2">Uncharacterized protein</fullName>
    </submittedName>
</protein>
<evidence type="ECO:0000313" key="2">
    <source>
        <dbReference type="EMBL" id="GBP21271.1"/>
    </source>
</evidence>
<reference evidence="2 3" key="1">
    <citation type="journal article" date="2019" name="Commun. Biol.">
        <title>The bagworm genome reveals a unique fibroin gene that provides high tensile strength.</title>
        <authorList>
            <person name="Kono N."/>
            <person name="Nakamura H."/>
            <person name="Ohtoshi R."/>
            <person name="Tomita M."/>
            <person name="Numata K."/>
            <person name="Arakawa K."/>
        </authorList>
    </citation>
    <scope>NUCLEOTIDE SEQUENCE [LARGE SCALE GENOMIC DNA]</scope>
</reference>
<organism evidence="2 3">
    <name type="scientific">Eumeta variegata</name>
    <name type="common">Bagworm moth</name>
    <name type="synonym">Eumeta japonica</name>
    <dbReference type="NCBI Taxonomy" id="151549"/>
    <lineage>
        <taxon>Eukaryota</taxon>
        <taxon>Metazoa</taxon>
        <taxon>Ecdysozoa</taxon>
        <taxon>Arthropoda</taxon>
        <taxon>Hexapoda</taxon>
        <taxon>Insecta</taxon>
        <taxon>Pterygota</taxon>
        <taxon>Neoptera</taxon>
        <taxon>Endopterygota</taxon>
        <taxon>Lepidoptera</taxon>
        <taxon>Glossata</taxon>
        <taxon>Ditrysia</taxon>
        <taxon>Tineoidea</taxon>
        <taxon>Psychidae</taxon>
        <taxon>Oiketicinae</taxon>
        <taxon>Eumeta</taxon>
    </lineage>
</organism>
<evidence type="ECO:0000313" key="3">
    <source>
        <dbReference type="Proteomes" id="UP000299102"/>
    </source>
</evidence>
<sequence length="243" mass="28115">MNWSGLSVGCFLLGELIVLSKWWTTVGYGWHKSARRGCLERRLMFKRFAYSRCLLEVFIAVRRKRLTPASVAAVSPRERFRALGAQNEKLSAQRTDQIYEHCTYNLTLRVDVCGTISHSQRSTHDRNTKKKQRSARSNAGFRTSSAATSHQLRDGTRPRSRDRRERKARGRAARSSDQLNLMLGAPWCFLSRVPASVYLSRLLLHFDRSPCVRSTEYFFASYHQTRRFSLSVERTSDVLLEEF</sequence>
<comment type="caution">
    <text evidence="2">The sequence shown here is derived from an EMBL/GenBank/DDBJ whole genome shotgun (WGS) entry which is preliminary data.</text>
</comment>
<evidence type="ECO:0000256" key="1">
    <source>
        <dbReference type="SAM" id="MobiDB-lite"/>
    </source>
</evidence>
<keyword evidence="3" id="KW-1185">Reference proteome</keyword>
<feature type="compositionally biased region" description="Basic and acidic residues" evidence="1">
    <location>
        <begin position="151"/>
        <end position="165"/>
    </location>
</feature>
<proteinExistence type="predicted"/>
<dbReference type="Proteomes" id="UP000299102">
    <property type="component" value="Unassembled WGS sequence"/>
</dbReference>
<accession>A0A4C1U4N2</accession>
<dbReference type="AlphaFoldDB" id="A0A4C1U4N2"/>
<feature type="compositionally biased region" description="Polar residues" evidence="1">
    <location>
        <begin position="135"/>
        <end position="150"/>
    </location>
</feature>